<feature type="transmembrane region" description="Helical" evidence="8">
    <location>
        <begin position="78"/>
        <end position="96"/>
    </location>
</feature>
<evidence type="ECO:0000256" key="3">
    <source>
        <dbReference type="ARBA" id="ARBA00022448"/>
    </source>
</evidence>
<evidence type="ECO:0000256" key="7">
    <source>
        <dbReference type="ARBA" id="ARBA00023136"/>
    </source>
</evidence>
<proteinExistence type="inferred from homology"/>
<keyword evidence="5 8" id="KW-0812">Transmembrane</keyword>
<feature type="transmembrane region" description="Helical" evidence="8">
    <location>
        <begin position="169"/>
        <end position="189"/>
    </location>
</feature>
<dbReference type="OrthoDB" id="5801432at2"/>
<dbReference type="GO" id="GO:0005886">
    <property type="term" value="C:plasma membrane"/>
    <property type="evidence" value="ECO:0007669"/>
    <property type="project" value="UniProtKB-SubCell"/>
</dbReference>
<evidence type="ECO:0000256" key="5">
    <source>
        <dbReference type="ARBA" id="ARBA00022692"/>
    </source>
</evidence>
<feature type="transmembrane region" description="Helical" evidence="8">
    <location>
        <begin position="195"/>
        <end position="215"/>
    </location>
</feature>
<dbReference type="InterPro" id="IPR052017">
    <property type="entry name" value="TSUP"/>
</dbReference>
<keyword evidence="10" id="KW-1185">Reference proteome</keyword>
<evidence type="ECO:0000256" key="4">
    <source>
        <dbReference type="ARBA" id="ARBA00022475"/>
    </source>
</evidence>
<gene>
    <name evidence="9" type="ORF">CRN84_06330</name>
</gene>
<evidence type="ECO:0000313" key="9">
    <source>
        <dbReference type="EMBL" id="PHI28958.1"/>
    </source>
</evidence>
<dbReference type="PANTHER" id="PTHR30269:SF32">
    <property type="entry name" value="MEMBRANE TRANSPORTER PROTEIN-RELATED"/>
    <property type="match status" value="1"/>
</dbReference>
<feature type="transmembrane region" description="Helical" evidence="8">
    <location>
        <begin position="12"/>
        <end position="41"/>
    </location>
</feature>
<keyword evidence="3" id="KW-0813">Transport</keyword>
<evidence type="ECO:0000256" key="2">
    <source>
        <dbReference type="ARBA" id="ARBA00009142"/>
    </source>
</evidence>
<evidence type="ECO:0000256" key="8">
    <source>
        <dbReference type="RuleBase" id="RU363041"/>
    </source>
</evidence>
<accession>A0A2C6DF95</accession>
<reference evidence="10" key="1">
    <citation type="submission" date="2017-09" db="EMBL/GenBank/DDBJ databases">
        <title>FDA dAtabase for Regulatory Grade micrObial Sequences (FDA-ARGOS): Supporting development and validation of Infectious Disease Dx tests.</title>
        <authorList>
            <person name="Minogue T."/>
            <person name="Wolcott M."/>
            <person name="Wasieloski L."/>
            <person name="Aguilar W."/>
            <person name="Moore D."/>
            <person name="Tallon L."/>
            <person name="Sadzewicz L."/>
            <person name="Ott S."/>
            <person name="Zhao X."/>
            <person name="Nagaraj S."/>
            <person name="Vavikolanu K."/>
            <person name="Aluvathingal J."/>
            <person name="Nadendla S."/>
            <person name="Sichtig H."/>
        </authorList>
    </citation>
    <scope>NUCLEOTIDE SEQUENCE [LARGE SCALE GENOMIC DNA]</scope>
    <source>
        <strain evidence="10">FDAARGOS_387</strain>
    </source>
</reference>
<comment type="similarity">
    <text evidence="2 8">Belongs to the 4-toluene sulfonate uptake permease (TSUP) (TC 2.A.102) family.</text>
</comment>
<feature type="transmembrane region" description="Helical" evidence="8">
    <location>
        <begin position="103"/>
        <end position="121"/>
    </location>
</feature>
<comment type="caution">
    <text evidence="9">The sequence shown here is derived from an EMBL/GenBank/DDBJ whole genome shotgun (WGS) entry which is preliminary data.</text>
</comment>
<evidence type="ECO:0000313" key="10">
    <source>
        <dbReference type="Proteomes" id="UP000224974"/>
    </source>
</evidence>
<name>A0A2C6DF95_9GAMM</name>
<dbReference type="RefSeq" id="WP_029094356.1">
    <property type="nucleotide sequence ID" value="NZ_PDDX01000001.1"/>
</dbReference>
<dbReference type="AlphaFoldDB" id="A0A2C6DF95"/>
<comment type="subcellular location">
    <subcellularLocation>
        <location evidence="1 8">Cell membrane</location>
        <topology evidence="1 8">Multi-pass membrane protein</topology>
    </subcellularLocation>
</comment>
<dbReference type="PANTHER" id="PTHR30269">
    <property type="entry name" value="TRANSMEMBRANE PROTEIN YFCA"/>
    <property type="match status" value="1"/>
</dbReference>
<feature type="transmembrane region" description="Helical" evidence="8">
    <location>
        <begin position="227"/>
        <end position="247"/>
    </location>
</feature>
<evidence type="ECO:0000256" key="1">
    <source>
        <dbReference type="ARBA" id="ARBA00004651"/>
    </source>
</evidence>
<dbReference type="STRING" id="1111728.GCA_000427805_01256"/>
<organism evidence="9 10">
    <name type="scientific">Budvicia aquatica</name>
    <dbReference type="NCBI Taxonomy" id="82979"/>
    <lineage>
        <taxon>Bacteria</taxon>
        <taxon>Pseudomonadati</taxon>
        <taxon>Pseudomonadota</taxon>
        <taxon>Gammaproteobacteria</taxon>
        <taxon>Enterobacterales</taxon>
        <taxon>Budviciaceae</taxon>
        <taxon>Budvicia</taxon>
    </lineage>
</organism>
<feature type="transmembrane region" description="Helical" evidence="8">
    <location>
        <begin position="133"/>
        <end position="157"/>
    </location>
</feature>
<dbReference type="EMBL" id="PDDX01000001">
    <property type="protein sequence ID" value="PHI28958.1"/>
    <property type="molecule type" value="Genomic_DNA"/>
</dbReference>
<evidence type="ECO:0000256" key="6">
    <source>
        <dbReference type="ARBA" id="ARBA00022989"/>
    </source>
</evidence>
<keyword evidence="4 8" id="KW-1003">Cell membrane</keyword>
<keyword evidence="6 8" id="KW-1133">Transmembrane helix</keyword>
<keyword evidence="7 8" id="KW-0472">Membrane</keyword>
<dbReference type="InterPro" id="IPR002781">
    <property type="entry name" value="TM_pro_TauE-like"/>
</dbReference>
<sequence>MLEHLQIVDLVIIGIGLTFAYIIFGITGFGTALIASPLLAFFIPVDKIVPLLALLDCSAAIANVARDRKQANMGEIKRLVPLMILGSLLGAGILLYTNPDKLLIYLAIFVILYALYSLSGFKPVAEYSAKASVPFGFIGGIFSALFGSGGFIYAIYLSGRIPDKNGIRVTQSTLIGLSTFTRIVIFFIAGVYTDWSFLSMALVLFPAMIIGVFIGRRITLALSRESFLKIINIIILISGLALLSRTFL</sequence>
<dbReference type="Proteomes" id="UP000224974">
    <property type="component" value="Unassembled WGS sequence"/>
</dbReference>
<dbReference type="Pfam" id="PF01925">
    <property type="entry name" value="TauE"/>
    <property type="match status" value="1"/>
</dbReference>
<protein>
    <recommendedName>
        <fullName evidence="8">Probable membrane transporter protein</fullName>
    </recommendedName>
</protein>